<evidence type="ECO:0000313" key="1">
    <source>
        <dbReference type="EMBL" id="HAT3810212.1"/>
    </source>
</evidence>
<reference evidence="1" key="1">
    <citation type="journal article" date="2018" name="Genome Biol.">
        <title>SKESA: strategic k-mer extension for scrupulous assemblies.</title>
        <authorList>
            <person name="Souvorov A."/>
            <person name="Agarwala R."/>
            <person name="Lipman D.J."/>
        </authorList>
    </citation>
    <scope>NUCLEOTIDE SEQUENCE</scope>
    <source>
        <strain evidence="1">Morganella morganii ARLG-3209</strain>
    </source>
</reference>
<name>A0AAN5MJB3_MORMO</name>
<dbReference type="Proteomes" id="UP000865968">
    <property type="component" value="Unassembled WGS sequence"/>
</dbReference>
<proteinExistence type="predicted"/>
<accession>A0AAN5MJB3</accession>
<sequence>MTHQVLMKIRGYGQGLITKNISNSKNNAALINSVSLSRQNDKSGKQGLRVTVDKDIDHISGLIADAFDKEEKENPVKSFR</sequence>
<reference evidence="1" key="2">
    <citation type="submission" date="2020-10" db="EMBL/GenBank/DDBJ databases">
        <authorList>
            <consortium name="NCBI Pathogen Detection Project"/>
        </authorList>
    </citation>
    <scope>NUCLEOTIDE SEQUENCE</scope>
    <source>
        <strain evidence="1">Morganella morganii ARLG-3209</strain>
    </source>
</reference>
<protein>
    <submittedName>
        <fullName evidence="1">Uncharacterized protein</fullName>
    </submittedName>
</protein>
<dbReference type="EMBL" id="DACSWI010000010">
    <property type="protein sequence ID" value="HAT3810212.1"/>
    <property type="molecule type" value="Genomic_DNA"/>
</dbReference>
<dbReference type="AlphaFoldDB" id="A0AAN5MJB3"/>
<evidence type="ECO:0000313" key="2">
    <source>
        <dbReference type="Proteomes" id="UP000865968"/>
    </source>
</evidence>
<organism evidence="1 2">
    <name type="scientific">Morganella morganii</name>
    <name type="common">Proteus morganii</name>
    <dbReference type="NCBI Taxonomy" id="582"/>
    <lineage>
        <taxon>Bacteria</taxon>
        <taxon>Pseudomonadati</taxon>
        <taxon>Pseudomonadota</taxon>
        <taxon>Gammaproteobacteria</taxon>
        <taxon>Enterobacterales</taxon>
        <taxon>Morganellaceae</taxon>
        <taxon>Morganella</taxon>
    </lineage>
</organism>
<comment type="caution">
    <text evidence="1">The sequence shown here is derived from an EMBL/GenBank/DDBJ whole genome shotgun (WGS) entry which is preliminary data.</text>
</comment>
<gene>
    <name evidence="1" type="ORF">I8608_003103</name>
</gene>